<evidence type="ECO:0000313" key="3">
    <source>
        <dbReference type="Proteomes" id="UP000249451"/>
    </source>
</evidence>
<keyword evidence="1" id="KW-0472">Membrane</keyword>
<reference evidence="2 3" key="1">
    <citation type="submission" date="2017-11" db="EMBL/GenBank/DDBJ databases">
        <title>Infants hospitalized years apart are colonized by the same room-sourced microbial strains.</title>
        <authorList>
            <person name="Brooks B."/>
            <person name="Olm M.R."/>
            <person name="Firek B.A."/>
            <person name="Baker R."/>
            <person name="Thomas B.C."/>
            <person name="Morowitz M.J."/>
            <person name="Banfield J.F."/>
        </authorList>
    </citation>
    <scope>NUCLEOTIDE SEQUENCE [LARGE SCALE GENOMIC DNA]</scope>
    <source>
        <strain evidence="2">S2_012_000_R3_87</strain>
    </source>
</reference>
<gene>
    <name evidence="2" type="ORF">DI609_02075</name>
</gene>
<dbReference type="AlphaFoldDB" id="A0A2W5BAZ2"/>
<keyword evidence="1" id="KW-0812">Transmembrane</keyword>
<evidence type="ECO:0000256" key="1">
    <source>
        <dbReference type="SAM" id="Phobius"/>
    </source>
</evidence>
<organism evidence="2 3">
    <name type="scientific">Corynebacterium urealyticum</name>
    <dbReference type="NCBI Taxonomy" id="43771"/>
    <lineage>
        <taxon>Bacteria</taxon>
        <taxon>Bacillati</taxon>
        <taxon>Actinomycetota</taxon>
        <taxon>Actinomycetes</taxon>
        <taxon>Mycobacteriales</taxon>
        <taxon>Corynebacteriaceae</taxon>
        <taxon>Corynebacterium</taxon>
    </lineage>
</organism>
<dbReference type="Proteomes" id="UP000249451">
    <property type="component" value="Unassembled WGS sequence"/>
</dbReference>
<dbReference type="EMBL" id="QFNY01000028">
    <property type="protein sequence ID" value="PZP02724.1"/>
    <property type="molecule type" value="Genomic_DNA"/>
</dbReference>
<feature type="transmembrane region" description="Helical" evidence="1">
    <location>
        <begin position="112"/>
        <end position="133"/>
    </location>
</feature>
<sequence>MASAYHPNTQAEINKLFSLQKQYALERRFSDLERKKNALAQWNPLKVAERRFPFYAVFVGVITSATAMYTVHRSLVIIAIMGSVALFLGLFPGKISPLLVVEALGLGFMFKYGMKSGITMTVVFLILTALAYLAGKISLRTIFAEKIAEQEKSKQQTIAKIAQKQRGLQDQGAPLAQRNRAFDIFTGASRTPETVQDIIDVLASGGAYDIDSAVRAHNEDIERVNALHVKEQRRINEQNRLAAALQRMAFWNSMQLDAIEDELRRR</sequence>
<evidence type="ECO:0000313" key="2">
    <source>
        <dbReference type="EMBL" id="PZP02724.1"/>
    </source>
</evidence>
<keyword evidence="1" id="KW-1133">Transmembrane helix</keyword>
<protein>
    <submittedName>
        <fullName evidence="2">Uncharacterized protein</fullName>
    </submittedName>
</protein>
<proteinExistence type="predicted"/>
<comment type="caution">
    <text evidence="2">The sequence shown here is derived from an EMBL/GenBank/DDBJ whole genome shotgun (WGS) entry which is preliminary data.</text>
</comment>
<name>A0A2W5BAZ2_9CORY</name>
<feature type="transmembrane region" description="Helical" evidence="1">
    <location>
        <begin position="75"/>
        <end position="92"/>
    </location>
</feature>
<accession>A0A2W5BAZ2</accession>